<dbReference type="Pfam" id="PF23598">
    <property type="entry name" value="LRR_14"/>
    <property type="match status" value="1"/>
</dbReference>
<keyword evidence="5" id="KW-1185">Reference proteome</keyword>
<dbReference type="Gene3D" id="3.80.10.10">
    <property type="entry name" value="Ribonuclease Inhibitor"/>
    <property type="match status" value="1"/>
</dbReference>
<evidence type="ECO:0000313" key="5">
    <source>
        <dbReference type="Proteomes" id="UP001180020"/>
    </source>
</evidence>
<reference evidence="4" key="1">
    <citation type="journal article" date="2023" name="Nat. Commun.">
        <title>Diploid and tetraploid genomes of Acorus and the evolution of monocots.</title>
        <authorList>
            <person name="Ma L."/>
            <person name="Liu K.W."/>
            <person name="Li Z."/>
            <person name="Hsiao Y.Y."/>
            <person name="Qi Y."/>
            <person name="Fu T."/>
            <person name="Tang G.D."/>
            <person name="Zhang D."/>
            <person name="Sun W.H."/>
            <person name="Liu D.K."/>
            <person name="Li Y."/>
            <person name="Chen G.Z."/>
            <person name="Liu X.D."/>
            <person name="Liao X.Y."/>
            <person name="Jiang Y.T."/>
            <person name="Yu X."/>
            <person name="Hao Y."/>
            <person name="Huang J."/>
            <person name="Zhao X.W."/>
            <person name="Ke S."/>
            <person name="Chen Y.Y."/>
            <person name="Wu W.L."/>
            <person name="Hsu J.L."/>
            <person name="Lin Y.F."/>
            <person name="Huang M.D."/>
            <person name="Li C.Y."/>
            <person name="Huang L."/>
            <person name="Wang Z.W."/>
            <person name="Zhao X."/>
            <person name="Zhong W.Y."/>
            <person name="Peng D.H."/>
            <person name="Ahmad S."/>
            <person name="Lan S."/>
            <person name="Zhang J.S."/>
            <person name="Tsai W.C."/>
            <person name="Van de Peer Y."/>
            <person name="Liu Z.J."/>
        </authorList>
    </citation>
    <scope>NUCLEOTIDE SEQUENCE</scope>
    <source>
        <strain evidence="4">CP</strain>
    </source>
</reference>
<evidence type="ECO:0000313" key="4">
    <source>
        <dbReference type="EMBL" id="KAK1296068.1"/>
    </source>
</evidence>
<evidence type="ECO:0000259" key="3">
    <source>
        <dbReference type="Pfam" id="PF23598"/>
    </source>
</evidence>
<dbReference type="Pfam" id="PF23559">
    <property type="entry name" value="WHD_DRP"/>
    <property type="match status" value="1"/>
</dbReference>
<accession>A0AAV9D400</accession>
<keyword evidence="1" id="KW-0677">Repeat</keyword>
<dbReference type="EMBL" id="JAUJYO010000015">
    <property type="protein sequence ID" value="KAK1296068.1"/>
    <property type="molecule type" value="Genomic_DNA"/>
</dbReference>
<reference evidence="4" key="2">
    <citation type="submission" date="2023-06" db="EMBL/GenBank/DDBJ databases">
        <authorList>
            <person name="Ma L."/>
            <person name="Liu K.-W."/>
            <person name="Li Z."/>
            <person name="Hsiao Y.-Y."/>
            <person name="Qi Y."/>
            <person name="Fu T."/>
            <person name="Tang G."/>
            <person name="Zhang D."/>
            <person name="Sun W.-H."/>
            <person name="Liu D.-K."/>
            <person name="Li Y."/>
            <person name="Chen G.-Z."/>
            <person name="Liu X.-D."/>
            <person name="Liao X.-Y."/>
            <person name="Jiang Y.-T."/>
            <person name="Yu X."/>
            <person name="Hao Y."/>
            <person name="Huang J."/>
            <person name="Zhao X.-W."/>
            <person name="Ke S."/>
            <person name="Chen Y.-Y."/>
            <person name="Wu W.-L."/>
            <person name="Hsu J.-L."/>
            <person name="Lin Y.-F."/>
            <person name="Huang M.-D."/>
            <person name="Li C.-Y."/>
            <person name="Huang L."/>
            <person name="Wang Z.-W."/>
            <person name="Zhao X."/>
            <person name="Zhong W.-Y."/>
            <person name="Peng D.-H."/>
            <person name="Ahmad S."/>
            <person name="Lan S."/>
            <person name="Zhang J.-S."/>
            <person name="Tsai W.-C."/>
            <person name="Van De Peer Y."/>
            <person name="Liu Z.-J."/>
        </authorList>
    </citation>
    <scope>NUCLEOTIDE SEQUENCE</scope>
    <source>
        <strain evidence="4">CP</strain>
        <tissue evidence="4">Leaves</tissue>
    </source>
</reference>
<dbReference type="InterPro" id="IPR058922">
    <property type="entry name" value="WHD_DRP"/>
</dbReference>
<feature type="domain" description="Disease resistance R13L4/SHOC-2-like LRR" evidence="3">
    <location>
        <begin position="84"/>
        <end position="406"/>
    </location>
</feature>
<dbReference type="InterPro" id="IPR055414">
    <property type="entry name" value="LRR_R13L4/SHOC2-like"/>
</dbReference>
<comment type="caution">
    <text evidence="4">The sequence shown here is derived from an EMBL/GenBank/DDBJ whole genome shotgun (WGS) entry which is preliminary data.</text>
</comment>
<dbReference type="SUPFAM" id="SSF52058">
    <property type="entry name" value="L domain-like"/>
    <property type="match status" value="1"/>
</dbReference>
<sequence length="449" mass="51486">MEEVAEQYLNELVYRSMLQITKTNKWGRVRQCRMHDIVREVAISISKKQNFCVTLEEQQNTGVRRISIAKVYNSIQEELSKMSHLRSILMFTTDDLLSCSFNRKTSLGFKLLRVLDLQDAPIDIIPNAVGYLFNLRYLGIRNTKVKVLPKCLKRLQNLQTLDLTYSNVEEIPNGVTKLSNLRHVMLYSTVRRIKIKTRHTWAFTKLQTLNGISSNNEVVRLVGDLTQLRSFAIVEVRESDGTVLCASIKKMKFLHTLLIEATDRGEAPLKLENLYPPPPLLQKLNLSGRLLGMLPRWFNSLINLKRLWLVSSGLKEDPLLSLKSLPNLVWLGLKDAYDGKDLCFQAGGFPSLIELGLVELSHLNHITIEEGAMQSLKQFYLKRCKELKTLPQGIECLTTLQELYLQEMAEELLESMRGEQAVDHQKISHIPAVRHVARIDGIWKTEMFS</sequence>
<dbReference type="Proteomes" id="UP001180020">
    <property type="component" value="Unassembled WGS sequence"/>
</dbReference>
<protein>
    <submittedName>
        <fullName evidence="4">Disease resistance protein RPM1</fullName>
    </submittedName>
</protein>
<evidence type="ECO:0000259" key="2">
    <source>
        <dbReference type="Pfam" id="PF23559"/>
    </source>
</evidence>
<dbReference type="PANTHER" id="PTHR47186">
    <property type="entry name" value="LEUCINE-RICH REPEAT-CONTAINING PROTEIN 57"/>
    <property type="match status" value="1"/>
</dbReference>
<feature type="domain" description="Disease resistance protein winged helix" evidence="2">
    <location>
        <begin position="1"/>
        <end position="42"/>
    </location>
</feature>
<evidence type="ECO:0000256" key="1">
    <source>
        <dbReference type="ARBA" id="ARBA00022737"/>
    </source>
</evidence>
<name>A0AAV9D400_ACOCL</name>
<dbReference type="AlphaFoldDB" id="A0AAV9D400"/>
<gene>
    <name evidence="4" type="primary">RPM1</name>
    <name evidence="4" type="ORF">QJS10_CPB15g01204</name>
</gene>
<proteinExistence type="predicted"/>
<organism evidence="4 5">
    <name type="scientific">Acorus calamus</name>
    <name type="common">Sweet flag</name>
    <dbReference type="NCBI Taxonomy" id="4465"/>
    <lineage>
        <taxon>Eukaryota</taxon>
        <taxon>Viridiplantae</taxon>
        <taxon>Streptophyta</taxon>
        <taxon>Embryophyta</taxon>
        <taxon>Tracheophyta</taxon>
        <taxon>Spermatophyta</taxon>
        <taxon>Magnoliopsida</taxon>
        <taxon>Liliopsida</taxon>
        <taxon>Acoraceae</taxon>
        <taxon>Acorus</taxon>
    </lineage>
</organism>
<dbReference type="InterPro" id="IPR032675">
    <property type="entry name" value="LRR_dom_sf"/>
</dbReference>
<dbReference type="PANTHER" id="PTHR47186:SF57">
    <property type="entry name" value="OS02G0478300 PROTEIN"/>
    <property type="match status" value="1"/>
</dbReference>